<organism evidence="11 12">
    <name type="scientific">Mixia osmundae (strain CBS 9802 / IAM 14324 / JCM 22182 / KY 12970)</name>
    <dbReference type="NCBI Taxonomy" id="764103"/>
    <lineage>
        <taxon>Eukaryota</taxon>
        <taxon>Fungi</taxon>
        <taxon>Dikarya</taxon>
        <taxon>Basidiomycota</taxon>
        <taxon>Pucciniomycotina</taxon>
        <taxon>Mixiomycetes</taxon>
        <taxon>Mixiales</taxon>
        <taxon>Mixiaceae</taxon>
        <taxon>Mixia</taxon>
    </lineage>
</organism>
<dbReference type="PANTHER" id="PTHR12791">
    <property type="entry name" value="GOLGI SNARE BET1-RELATED"/>
    <property type="match status" value="1"/>
</dbReference>
<reference evidence="11 12" key="1">
    <citation type="journal article" date="2011" name="J. Gen. Appl. Microbiol.">
        <title>Draft genome sequencing of the enigmatic basidiomycete Mixia osmundae.</title>
        <authorList>
            <person name="Nishida H."/>
            <person name="Nagatsuka Y."/>
            <person name="Sugiyama J."/>
        </authorList>
    </citation>
    <scope>NUCLEOTIDE SEQUENCE [LARGE SCALE GENOMIC DNA]</scope>
    <source>
        <strain evidence="12">CBS 9802 / IAM 14324 / JCM 22182 / KY 12970</strain>
    </source>
</reference>
<keyword evidence="3 9" id="KW-0812">Transmembrane</keyword>
<evidence type="ECO:0000256" key="1">
    <source>
        <dbReference type="ARBA" id="ARBA00004394"/>
    </source>
</evidence>
<evidence type="ECO:0000259" key="10">
    <source>
        <dbReference type="PROSITE" id="PS50192"/>
    </source>
</evidence>
<dbReference type="InterPro" id="IPR039899">
    <property type="entry name" value="BET1_SNARE"/>
</dbReference>
<keyword evidence="2" id="KW-0813">Transport</keyword>
<keyword evidence="5 9" id="KW-1133">Transmembrane helix</keyword>
<evidence type="ECO:0000256" key="4">
    <source>
        <dbReference type="ARBA" id="ARBA00022927"/>
    </source>
</evidence>
<dbReference type="GO" id="GO:0000139">
    <property type="term" value="C:Golgi membrane"/>
    <property type="evidence" value="ECO:0007669"/>
    <property type="project" value="UniProtKB-SubCell"/>
</dbReference>
<dbReference type="SMART" id="SM00397">
    <property type="entry name" value="t_SNARE"/>
    <property type="match status" value="1"/>
</dbReference>
<dbReference type="OrthoDB" id="3063237at2759"/>
<evidence type="ECO:0000313" key="11">
    <source>
        <dbReference type="EMBL" id="GAA99666.1"/>
    </source>
</evidence>
<dbReference type="OMA" id="IDIHDNA"/>
<gene>
    <name evidence="11" type="primary">Mo06369</name>
    <name evidence="11" type="ORF">E5Q_06369</name>
</gene>
<dbReference type="EMBL" id="BABT02000221">
    <property type="protein sequence ID" value="GAA99666.1"/>
    <property type="molecule type" value="Genomic_DNA"/>
</dbReference>
<sequence>MSYKPANAGASGDYLEQQNDERLDELHNKIRGIHAITIDIHNDSRQQNTLLDNTSNTFDSFKASLGQSVNKLSRTIGATQSQTKTLLYVVIAIVALFFVWRVIL</sequence>
<dbReference type="PROSITE" id="PS50192">
    <property type="entry name" value="T_SNARE"/>
    <property type="match status" value="1"/>
</dbReference>
<dbReference type="SUPFAM" id="SSF58038">
    <property type="entry name" value="SNARE fusion complex"/>
    <property type="match status" value="1"/>
</dbReference>
<name>G7EA06_MIXOS</name>
<dbReference type="InterPro" id="IPR000727">
    <property type="entry name" value="T_SNARE_dom"/>
</dbReference>
<dbReference type="HOGENOM" id="CLU_150783_2_0_1"/>
<evidence type="ECO:0000256" key="8">
    <source>
        <dbReference type="ARBA" id="ARBA00046280"/>
    </source>
</evidence>
<evidence type="ECO:0000256" key="3">
    <source>
        <dbReference type="ARBA" id="ARBA00022692"/>
    </source>
</evidence>
<keyword evidence="7 9" id="KW-0472">Membrane</keyword>
<keyword evidence="6" id="KW-0333">Golgi apparatus</keyword>
<evidence type="ECO:0000256" key="9">
    <source>
        <dbReference type="SAM" id="Phobius"/>
    </source>
</evidence>
<dbReference type="Gene3D" id="1.20.5.110">
    <property type="match status" value="1"/>
</dbReference>
<accession>G7EA06</accession>
<comment type="subcellular location">
    <subcellularLocation>
        <location evidence="8">Endomembrane system</location>
        <topology evidence="8">Single-pass type IV membrane protein</topology>
    </subcellularLocation>
    <subcellularLocation>
        <location evidence="1">Golgi apparatus membrane</location>
    </subcellularLocation>
</comment>
<dbReference type="GO" id="GO:0015031">
    <property type="term" value="P:protein transport"/>
    <property type="evidence" value="ECO:0007669"/>
    <property type="project" value="UniProtKB-KW"/>
</dbReference>
<evidence type="ECO:0000313" key="12">
    <source>
        <dbReference type="Proteomes" id="UP000009131"/>
    </source>
</evidence>
<evidence type="ECO:0000256" key="5">
    <source>
        <dbReference type="ARBA" id="ARBA00022989"/>
    </source>
</evidence>
<dbReference type="AlphaFoldDB" id="G7EA06"/>
<evidence type="ECO:0000256" key="7">
    <source>
        <dbReference type="ARBA" id="ARBA00023136"/>
    </source>
</evidence>
<protein>
    <recommendedName>
        <fullName evidence="10">t-SNARE coiled-coil homology domain-containing protein</fullName>
    </recommendedName>
</protein>
<dbReference type="RefSeq" id="XP_014568922.1">
    <property type="nucleotide sequence ID" value="XM_014713436.1"/>
</dbReference>
<keyword evidence="12" id="KW-1185">Reference proteome</keyword>
<proteinExistence type="predicted"/>
<evidence type="ECO:0000256" key="6">
    <source>
        <dbReference type="ARBA" id="ARBA00023034"/>
    </source>
</evidence>
<evidence type="ECO:0000256" key="2">
    <source>
        <dbReference type="ARBA" id="ARBA00022448"/>
    </source>
</evidence>
<dbReference type="InParanoid" id="G7EA06"/>
<reference evidence="11 12" key="2">
    <citation type="journal article" date="2012" name="Open Biol.">
        <title>Characteristics of nucleosomes and linker DNA regions on the genome of the basidiomycete Mixia osmundae revealed by mono- and dinucleosome mapping.</title>
        <authorList>
            <person name="Nishida H."/>
            <person name="Kondo S."/>
            <person name="Matsumoto T."/>
            <person name="Suzuki Y."/>
            <person name="Yoshikawa H."/>
            <person name="Taylor T.D."/>
            <person name="Sugiyama J."/>
        </authorList>
    </citation>
    <scope>NUCLEOTIDE SEQUENCE [LARGE SCALE GENOMIC DNA]</scope>
    <source>
        <strain evidence="12">CBS 9802 / IAM 14324 / JCM 22182 / KY 12970</strain>
    </source>
</reference>
<dbReference type="STRING" id="764103.G7EA06"/>
<feature type="domain" description="T-SNARE coiled-coil homology" evidence="10">
    <location>
        <begin position="13"/>
        <end position="75"/>
    </location>
</feature>
<comment type="caution">
    <text evidence="11">The sequence shown here is derived from an EMBL/GenBank/DDBJ whole genome shotgun (WGS) entry which is preliminary data.</text>
</comment>
<dbReference type="CDD" id="cd15853">
    <property type="entry name" value="SNARE_Bet1"/>
    <property type="match status" value="1"/>
</dbReference>
<keyword evidence="4" id="KW-0653">Protein transport</keyword>
<feature type="transmembrane region" description="Helical" evidence="9">
    <location>
        <begin position="85"/>
        <end position="103"/>
    </location>
</feature>
<dbReference type="eggNOG" id="ENOG502S73N">
    <property type="taxonomic scope" value="Eukaryota"/>
</dbReference>
<dbReference type="Proteomes" id="UP000009131">
    <property type="component" value="Unassembled WGS sequence"/>
</dbReference>